<dbReference type="PANTHER" id="PTHR44757">
    <property type="entry name" value="DIGUANYLATE CYCLASE DGCP"/>
    <property type="match status" value="1"/>
</dbReference>
<sequence>MLMVEYFLIGCIAGVIIASIYHKRISLKSYRKTQNIKRNQKRIFNLIEKSKDIVYCFQILPEFKFIYLSPSIEKFLGEGLVNECYENPSNPFELIHPDDLNILYDKIYGTLDFEKPIVQRWRNREGKYLWFEEHATPIYSKGKLVAVQGIIRNIDEKIKYQLGLEYRVTHDMLTGLYNKDFFESACNKYDVEIESKVAIIMCDLDNLKTTNDVYGHMEGDNLIKGAGTILNKFSSTNSIVSRIGGDEFCILLTDLNESCVKKIVEDIDRDIHKFNEVNSGVDINISIGYSFSQKSLGHMEHLFKKADSNMYKIKNNKKVI</sequence>
<evidence type="ECO:0000313" key="3">
    <source>
        <dbReference type="EMBL" id="SHI52530.1"/>
    </source>
</evidence>
<dbReference type="Gene3D" id="3.30.450.20">
    <property type="entry name" value="PAS domain"/>
    <property type="match status" value="1"/>
</dbReference>
<dbReference type="CDD" id="cd00130">
    <property type="entry name" value="PAS"/>
    <property type="match status" value="1"/>
</dbReference>
<dbReference type="Proteomes" id="UP000184241">
    <property type="component" value="Unassembled WGS sequence"/>
</dbReference>
<dbReference type="InterPro" id="IPR035965">
    <property type="entry name" value="PAS-like_dom_sf"/>
</dbReference>
<protein>
    <submittedName>
        <fullName evidence="3">PAS domain S-box-containing protein/diguanylate cyclase (GGDEF) domain-containing protein</fullName>
    </submittedName>
</protein>
<dbReference type="NCBIfam" id="TIGR00229">
    <property type="entry name" value="sensory_box"/>
    <property type="match status" value="1"/>
</dbReference>
<dbReference type="InterPro" id="IPR029787">
    <property type="entry name" value="Nucleotide_cyclase"/>
</dbReference>
<dbReference type="InterPro" id="IPR001610">
    <property type="entry name" value="PAC"/>
</dbReference>
<dbReference type="SMART" id="SM00267">
    <property type="entry name" value="GGDEF"/>
    <property type="match status" value="1"/>
</dbReference>
<dbReference type="SMART" id="SM00086">
    <property type="entry name" value="PAC"/>
    <property type="match status" value="1"/>
</dbReference>
<dbReference type="Pfam" id="PF00990">
    <property type="entry name" value="GGDEF"/>
    <property type="match status" value="1"/>
</dbReference>
<evidence type="ECO:0000256" key="1">
    <source>
        <dbReference type="SAM" id="Phobius"/>
    </source>
</evidence>
<dbReference type="SUPFAM" id="SSF55785">
    <property type="entry name" value="PYP-like sensor domain (PAS domain)"/>
    <property type="match status" value="1"/>
</dbReference>
<feature type="transmembrane region" description="Helical" evidence="1">
    <location>
        <begin position="6"/>
        <end position="22"/>
    </location>
</feature>
<dbReference type="AlphaFoldDB" id="A0A1M6BUW2"/>
<reference evidence="3 4" key="1">
    <citation type="submission" date="2016-11" db="EMBL/GenBank/DDBJ databases">
        <authorList>
            <person name="Jaros S."/>
            <person name="Januszkiewicz K."/>
            <person name="Wedrychowicz H."/>
        </authorList>
    </citation>
    <scope>NUCLEOTIDE SEQUENCE [LARGE SCALE GENOMIC DNA]</scope>
    <source>
        <strain evidence="3 4">DSM 6191</strain>
    </source>
</reference>
<evidence type="ECO:0000313" key="4">
    <source>
        <dbReference type="Proteomes" id="UP000184241"/>
    </source>
</evidence>
<dbReference type="InterPro" id="IPR000014">
    <property type="entry name" value="PAS"/>
</dbReference>
<dbReference type="CDD" id="cd01949">
    <property type="entry name" value="GGDEF"/>
    <property type="match status" value="1"/>
</dbReference>
<keyword evidence="1" id="KW-0812">Transmembrane</keyword>
<dbReference type="Pfam" id="PF08447">
    <property type="entry name" value="PAS_3"/>
    <property type="match status" value="1"/>
</dbReference>
<name>A0A1M6BUW2_9CLOT</name>
<gene>
    <name evidence="3" type="ORF">SAMN02745941_03952</name>
</gene>
<keyword evidence="1" id="KW-0472">Membrane</keyword>
<dbReference type="InterPro" id="IPR000160">
    <property type="entry name" value="GGDEF_dom"/>
</dbReference>
<accession>A0A1M6BUW2</accession>
<dbReference type="SUPFAM" id="SSF55073">
    <property type="entry name" value="Nucleotide cyclase"/>
    <property type="match status" value="1"/>
</dbReference>
<dbReference type="EMBL" id="FQXU01000015">
    <property type="protein sequence ID" value="SHI52530.1"/>
    <property type="molecule type" value="Genomic_DNA"/>
</dbReference>
<dbReference type="PROSITE" id="PS50887">
    <property type="entry name" value="GGDEF"/>
    <property type="match status" value="1"/>
</dbReference>
<organism evidence="3 4">
    <name type="scientific">Clostridium intestinale DSM 6191</name>
    <dbReference type="NCBI Taxonomy" id="1121320"/>
    <lineage>
        <taxon>Bacteria</taxon>
        <taxon>Bacillati</taxon>
        <taxon>Bacillota</taxon>
        <taxon>Clostridia</taxon>
        <taxon>Eubacteriales</taxon>
        <taxon>Clostridiaceae</taxon>
        <taxon>Clostridium</taxon>
    </lineage>
</organism>
<dbReference type="NCBIfam" id="TIGR00254">
    <property type="entry name" value="GGDEF"/>
    <property type="match status" value="1"/>
</dbReference>
<dbReference type="Gene3D" id="3.30.70.270">
    <property type="match status" value="1"/>
</dbReference>
<dbReference type="InterPro" id="IPR043128">
    <property type="entry name" value="Rev_trsase/Diguanyl_cyclase"/>
</dbReference>
<dbReference type="PANTHER" id="PTHR44757:SF2">
    <property type="entry name" value="BIOFILM ARCHITECTURE MAINTENANCE PROTEIN MBAA"/>
    <property type="match status" value="1"/>
</dbReference>
<dbReference type="InterPro" id="IPR013655">
    <property type="entry name" value="PAS_fold_3"/>
</dbReference>
<proteinExistence type="predicted"/>
<dbReference type="InterPro" id="IPR052155">
    <property type="entry name" value="Biofilm_reg_signaling"/>
</dbReference>
<keyword evidence="1" id="KW-1133">Transmembrane helix</keyword>
<evidence type="ECO:0000259" key="2">
    <source>
        <dbReference type="PROSITE" id="PS50887"/>
    </source>
</evidence>
<feature type="domain" description="GGDEF" evidence="2">
    <location>
        <begin position="195"/>
        <end position="320"/>
    </location>
</feature>